<evidence type="ECO:0000313" key="1">
    <source>
        <dbReference type="EMBL" id="KKM05950.1"/>
    </source>
</evidence>
<reference evidence="1" key="1">
    <citation type="journal article" date="2015" name="Nature">
        <title>Complex archaea that bridge the gap between prokaryotes and eukaryotes.</title>
        <authorList>
            <person name="Spang A."/>
            <person name="Saw J.H."/>
            <person name="Jorgensen S.L."/>
            <person name="Zaremba-Niedzwiedzka K."/>
            <person name="Martijn J."/>
            <person name="Lind A.E."/>
            <person name="van Eijk R."/>
            <person name="Schleper C."/>
            <person name="Guy L."/>
            <person name="Ettema T.J."/>
        </authorList>
    </citation>
    <scope>NUCLEOTIDE SEQUENCE</scope>
</reference>
<comment type="caution">
    <text evidence="1">The sequence shown here is derived from an EMBL/GenBank/DDBJ whole genome shotgun (WGS) entry which is preliminary data.</text>
</comment>
<name>A0A0F9H4I6_9ZZZZ</name>
<sequence>MINQSENITNLATALLKAQRDIGAALKGATNPFFESKYADLRAVIKAIKEPLNKNGITFLQAVDSLGDQHPVIDTILLHESGQYLSTRTPLFCAKPNNPQAFGSGITYSKRYALL</sequence>
<gene>
    <name evidence="1" type="ORF">LCGC14_1748970</name>
</gene>
<dbReference type="EMBL" id="LAZR01016104">
    <property type="protein sequence ID" value="KKM05950.1"/>
    <property type="molecule type" value="Genomic_DNA"/>
</dbReference>
<proteinExistence type="predicted"/>
<dbReference type="AlphaFoldDB" id="A0A0F9H4I6"/>
<dbReference type="Pfam" id="PF04404">
    <property type="entry name" value="ERF"/>
    <property type="match status" value="1"/>
</dbReference>
<dbReference type="InterPro" id="IPR007499">
    <property type="entry name" value="ERF_bacteria_virus"/>
</dbReference>
<protein>
    <submittedName>
        <fullName evidence="1">Uncharacterized protein</fullName>
    </submittedName>
</protein>
<feature type="non-terminal residue" evidence="1">
    <location>
        <position position="115"/>
    </location>
</feature>
<accession>A0A0F9H4I6</accession>
<organism evidence="1">
    <name type="scientific">marine sediment metagenome</name>
    <dbReference type="NCBI Taxonomy" id="412755"/>
    <lineage>
        <taxon>unclassified sequences</taxon>
        <taxon>metagenomes</taxon>
        <taxon>ecological metagenomes</taxon>
    </lineage>
</organism>